<organism evidence="2 3">
    <name type="scientific">Eumeta variegata</name>
    <name type="common">Bagworm moth</name>
    <name type="synonym">Eumeta japonica</name>
    <dbReference type="NCBI Taxonomy" id="151549"/>
    <lineage>
        <taxon>Eukaryota</taxon>
        <taxon>Metazoa</taxon>
        <taxon>Ecdysozoa</taxon>
        <taxon>Arthropoda</taxon>
        <taxon>Hexapoda</taxon>
        <taxon>Insecta</taxon>
        <taxon>Pterygota</taxon>
        <taxon>Neoptera</taxon>
        <taxon>Endopterygota</taxon>
        <taxon>Lepidoptera</taxon>
        <taxon>Glossata</taxon>
        <taxon>Ditrysia</taxon>
        <taxon>Tineoidea</taxon>
        <taxon>Psychidae</taxon>
        <taxon>Oiketicinae</taxon>
        <taxon>Eumeta</taxon>
    </lineage>
</organism>
<protein>
    <submittedName>
        <fullName evidence="2">Uncharacterized protein</fullName>
    </submittedName>
</protein>
<evidence type="ECO:0000313" key="3">
    <source>
        <dbReference type="Proteomes" id="UP000299102"/>
    </source>
</evidence>
<name>A0A4C1SZL9_EUMVA</name>
<reference evidence="2 3" key="1">
    <citation type="journal article" date="2019" name="Commun. Biol.">
        <title>The bagworm genome reveals a unique fibroin gene that provides high tensile strength.</title>
        <authorList>
            <person name="Kono N."/>
            <person name="Nakamura H."/>
            <person name="Ohtoshi R."/>
            <person name="Tomita M."/>
            <person name="Numata K."/>
            <person name="Arakawa K."/>
        </authorList>
    </citation>
    <scope>NUCLEOTIDE SEQUENCE [LARGE SCALE GENOMIC DNA]</scope>
</reference>
<dbReference type="AlphaFoldDB" id="A0A4C1SZL9"/>
<evidence type="ECO:0000313" key="2">
    <source>
        <dbReference type="EMBL" id="GBP07416.1"/>
    </source>
</evidence>
<proteinExistence type="predicted"/>
<comment type="caution">
    <text evidence="2">The sequence shown here is derived from an EMBL/GenBank/DDBJ whole genome shotgun (WGS) entry which is preliminary data.</text>
</comment>
<keyword evidence="3" id="KW-1185">Reference proteome</keyword>
<accession>A0A4C1SZL9</accession>
<evidence type="ECO:0000256" key="1">
    <source>
        <dbReference type="SAM" id="MobiDB-lite"/>
    </source>
</evidence>
<feature type="region of interest" description="Disordered" evidence="1">
    <location>
        <begin position="18"/>
        <end position="37"/>
    </location>
</feature>
<sequence length="83" mass="8808">MSKHDLIAGIKILAGTKGDKRRLPDSGMSDSGGPPHSCRIKGAKFDLRSRTLTASIVSDIMGDRSIDIVGESLHEYRPSADGG</sequence>
<dbReference type="EMBL" id="BGZK01004179">
    <property type="protein sequence ID" value="GBP07416.1"/>
    <property type="molecule type" value="Genomic_DNA"/>
</dbReference>
<gene>
    <name evidence="2" type="ORF">EVAR_95925_1</name>
</gene>
<dbReference type="Proteomes" id="UP000299102">
    <property type="component" value="Unassembled WGS sequence"/>
</dbReference>